<reference evidence="1" key="1">
    <citation type="submission" date="2019-08" db="EMBL/GenBank/DDBJ databases">
        <authorList>
            <person name="Kucharzyk K."/>
            <person name="Murdoch R.W."/>
            <person name="Higgins S."/>
            <person name="Loffler F."/>
        </authorList>
    </citation>
    <scope>NUCLEOTIDE SEQUENCE</scope>
</reference>
<name>A0A645J4H9_9ZZZZ</name>
<dbReference type="EMBL" id="VSSQ01130297">
    <property type="protein sequence ID" value="MPN58032.1"/>
    <property type="molecule type" value="Genomic_DNA"/>
</dbReference>
<accession>A0A645J4H9</accession>
<evidence type="ECO:0000313" key="1">
    <source>
        <dbReference type="EMBL" id="MPN58032.1"/>
    </source>
</evidence>
<proteinExistence type="predicted"/>
<gene>
    <name evidence="1" type="ORF">SDC9_205729</name>
</gene>
<sequence length="106" mass="12317">MPELLQEDLENMQIRAIVVDRQNAHLVECVAHFCWPVLTDGKPLFDNPIESSMTGGCRLGRHPTMSRVTPIKWRSLFAVAATCWHIFHFLQPVQYACRFRRCSRHP</sequence>
<protein>
    <submittedName>
        <fullName evidence="1">Uncharacterized protein</fullName>
    </submittedName>
</protein>
<dbReference type="AlphaFoldDB" id="A0A645J4H9"/>
<comment type="caution">
    <text evidence="1">The sequence shown here is derived from an EMBL/GenBank/DDBJ whole genome shotgun (WGS) entry which is preliminary data.</text>
</comment>
<organism evidence="1">
    <name type="scientific">bioreactor metagenome</name>
    <dbReference type="NCBI Taxonomy" id="1076179"/>
    <lineage>
        <taxon>unclassified sequences</taxon>
        <taxon>metagenomes</taxon>
        <taxon>ecological metagenomes</taxon>
    </lineage>
</organism>